<reference evidence="2" key="1">
    <citation type="submission" date="2016-06" db="EMBL/GenBank/DDBJ databases">
        <title>Draft Genome sequence of the fungus Inonotus baumii.</title>
        <authorList>
            <person name="Zhu H."/>
            <person name="Lin W."/>
        </authorList>
    </citation>
    <scope>NUCLEOTIDE SEQUENCE</scope>
    <source>
        <strain evidence="2">821</strain>
    </source>
</reference>
<organism evidence="2 3">
    <name type="scientific">Sanghuangporus baumii</name>
    <name type="common">Phellinus baumii</name>
    <dbReference type="NCBI Taxonomy" id="108892"/>
    <lineage>
        <taxon>Eukaryota</taxon>
        <taxon>Fungi</taxon>
        <taxon>Dikarya</taxon>
        <taxon>Basidiomycota</taxon>
        <taxon>Agaricomycotina</taxon>
        <taxon>Agaricomycetes</taxon>
        <taxon>Hymenochaetales</taxon>
        <taxon>Hymenochaetaceae</taxon>
        <taxon>Sanghuangporus</taxon>
    </lineage>
</organism>
<proteinExistence type="predicted"/>
<protein>
    <submittedName>
        <fullName evidence="2">Uncharacterized protein</fullName>
    </submittedName>
</protein>
<name>A0A9Q5N7F0_SANBA</name>
<feature type="compositionally biased region" description="Basic and acidic residues" evidence="1">
    <location>
        <begin position="100"/>
        <end position="110"/>
    </location>
</feature>
<feature type="region of interest" description="Disordered" evidence="1">
    <location>
        <begin position="941"/>
        <end position="975"/>
    </location>
</feature>
<dbReference type="OrthoDB" id="2751128at2759"/>
<evidence type="ECO:0000313" key="3">
    <source>
        <dbReference type="Proteomes" id="UP000757232"/>
    </source>
</evidence>
<keyword evidence="3" id="KW-1185">Reference proteome</keyword>
<feature type="compositionally biased region" description="Polar residues" evidence="1">
    <location>
        <begin position="126"/>
        <end position="141"/>
    </location>
</feature>
<dbReference type="EMBL" id="LNZH02000200">
    <property type="protein sequence ID" value="OCB86613.1"/>
    <property type="molecule type" value="Genomic_DNA"/>
</dbReference>
<evidence type="ECO:0000313" key="2">
    <source>
        <dbReference type="EMBL" id="OCB86613.1"/>
    </source>
</evidence>
<evidence type="ECO:0000256" key="1">
    <source>
        <dbReference type="SAM" id="MobiDB-lite"/>
    </source>
</evidence>
<comment type="caution">
    <text evidence="2">The sequence shown here is derived from an EMBL/GenBank/DDBJ whole genome shotgun (WGS) entry which is preliminary data.</text>
</comment>
<dbReference type="PANTHER" id="PTHR45615:SF80">
    <property type="entry name" value="GRIP DOMAIN-CONTAINING PROTEIN"/>
    <property type="match status" value="1"/>
</dbReference>
<feature type="region of interest" description="Disordered" evidence="1">
    <location>
        <begin position="624"/>
        <end position="654"/>
    </location>
</feature>
<sequence>MLKLTEYLLLKMPLQRATSERKLKILEQTRNARLARIHDAKKENVSERKTRSISSSITRLSTELERHKEQLTEVQRLSDRQYHVNEALRTTVETLQKSKNSAEKHLEESQHVLGNATNRLDRSRNRASATNQQLRNSQKTVQRLRGEQVSLSEENNQLRKELAQMEEKLTEMKLNSDMLQRQLSLQLQSLQTSDSMLHSSRLECFSSANRVSYLEGNVRIFQIQDYNYKVKIRDLRMHNIQMRKSCSALRIRLSRFQKRTSLFKDSALKTIRLTEKGVYTPRVRCLVRRIASSGVSLEKCGVVVGEFLRFLCIFLGVSEGDGKTKIRIPSPRTIRRIVGEGNVASKLQLGLGLKQTEGFTIGGDGTTNRNLNYEAMHLHLNDTVGSDSENPSTRHTTYFGEVRQSANHRSETQVKGDTQFLHGLVELFNRSPLATLVSMSRQSSSSSLWSPLPSQSNTLSLPLSVCTLAPKFHGSHGDHAEDQKAKHRLLSEWKSEMTLRGLGAEYILSMPDEERNAAFWKEKEEMILQIGESEWNLMSKEEKKKSNLSVMEKVTEKLAEVALQSLPEEARRRIMMFAWCGCGMHKDLNAVKGGDLAMREEWKKHGIAPVLLANRDNAAVLEAAEAEADGDSPRQESPAEKRAREVSESGGSKLSKLMGANSSLAPGYHDEFCGFMLSYIGRPIRYPDTSLTRYTSFLNAAAENLANYDLYLKFMEYIRYRKVKPDLNHLESNVLKGLLDKPTLTELACQALYHEAVSIPYINSIRGSKLEDTNGLTLDNLLQKVKSHIRKLIDDPDIILAPTSQPREAIMGGNESWNCPDAIKAIQVHITMDRLPKLKDLFKAFLKGALDTWKRFSSEFEDGGTIAALTEAEKDLAWMPSTNDVNEGALGSYRLFARKTPHGSLSLFNSLFRYRRNNTEEFISTYLSDDGLQAFLRKEARAEDQMGTDRKRSREIAEQHEEEARTKKQKRDEWDARVRKRDEELRGLAIEFDRDHVNEMTAPELKNQLDKLRKMKDNVLKIPPNKDLGRKDERKVALLAALDQYSNIIDVSGAETVTQQE</sequence>
<dbReference type="PANTHER" id="PTHR45615">
    <property type="entry name" value="MYOSIN HEAVY CHAIN, NON-MUSCLE"/>
    <property type="match status" value="1"/>
</dbReference>
<accession>A0A9Q5N7F0</accession>
<gene>
    <name evidence="2" type="ORF">A7U60_g6291</name>
</gene>
<dbReference type="AlphaFoldDB" id="A0A9Q5N7F0"/>
<feature type="compositionally biased region" description="Basic and acidic residues" evidence="1">
    <location>
        <begin position="631"/>
        <end position="647"/>
    </location>
</feature>
<dbReference type="Proteomes" id="UP000757232">
    <property type="component" value="Unassembled WGS sequence"/>
</dbReference>
<feature type="region of interest" description="Disordered" evidence="1">
    <location>
        <begin position="96"/>
        <end position="155"/>
    </location>
</feature>